<evidence type="ECO:0000256" key="4">
    <source>
        <dbReference type="ARBA" id="ARBA00022725"/>
    </source>
</evidence>
<dbReference type="GO" id="GO:0007165">
    <property type="term" value="P:signal transduction"/>
    <property type="evidence" value="ECO:0007669"/>
    <property type="project" value="UniProtKB-KW"/>
</dbReference>
<keyword evidence="3 9" id="KW-0812">Transmembrane</keyword>
<proteinExistence type="inferred from homology"/>
<accession>E2BXG4</accession>
<dbReference type="PANTHER" id="PTHR21137">
    <property type="entry name" value="ODORANT RECEPTOR"/>
    <property type="match status" value="1"/>
</dbReference>
<feature type="transmembrane region" description="Helical" evidence="9">
    <location>
        <begin position="313"/>
        <end position="331"/>
    </location>
</feature>
<keyword evidence="4 9" id="KW-0552">Olfaction</keyword>
<evidence type="ECO:0000256" key="6">
    <source>
        <dbReference type="ARBA" id="ARBA00023136"/>
    </source>
</evidence>
<feature type="transmembrane region" description="Helical" evidence="9">
    <location>
        <begin position="277"/>
        <end position="301"/>
    </location>
</feature>
<dbReference type="InParanoid" id="E2BXG4"/>
<evidence type="ECO:0000256" key="9">
    <source>
        <dbReference type="RuleBase" id="RU351113"/>
    </source>
</evidence>
<evidence type="ECO:0000313" key="11">
    <source>
        <dbReference type="Proteomes" id="UP000008237"/>
    </source>
</evidence>
<sequence length="393" mass="45170">MDHHPERPPDILTTTTVDDVPVHCYRSYARRIHRILYLGGVLQVRSVVQSYVIGILVIFMCFSQVVFVINFCRDYSDNLMIVSKCFGLASSIFTPVLMSCCFLVKRKKLLKLHKTLNDLFEQELARDQRTKTTMLASLYTFARPSYVLSFMLGFTILSYVLPSVINVIIRPVIFRSAIAVRYKWPYPVKFPWSVPSSGPLFYLQYLYQVLSSWWMVFTIAAVDNLFGFYTFQISSILHAMSARLMSPQPDDVFLVVLKTCTETYQQLLQSVRLLEDVYGIIILRMILANAVLMCALIFEVYPFTDMTVNQFCSFGSFMVMKLLQTFIYAWYGSLVTSASEHFREGIYFSEWSNSKLDCHVRVGVVVTMLQKPIVITALKVSSVNVNMFINVSV</sequence>
<dbReference type="EMBL" id="GL451254">
    <property type="protein sequence ID" value="EFN79612.1"/>
    <property type="molecule type" value="Genomic_DNA"/>
</dbReference>
<dbReference type="PANTHER" id="PTHR21137:SF43">
    <property type="entry name" value="ODORANT RECEPTOR 47A-RELATED"/>
    <property type="match status" value="1"/>
</dbReference>
<evidence type="ECO:0000256" key="1">
    <source>
        <dbReference type="ARBA" id="ARBA00004141"/>
    </source>
</evidence>
<evidence type="ECO:0000256" key="5">
    <source>
        <dbReference type="ARBA" id="ARBA00022989"/>
    </source>
</evidence>
<comment type="subcellular location">
    <subcellularLocation>
        <location evidence="9">Cell membrane</location>
        <topology evidence="9">Multi-pass membrane protein</topology>
    </subcellularLocation>
    <subcellularLocation>
        <location evidence="1">Membrane</location>
        <topology evidence="1">Multi-pass membrane protein</topology>
    </subcellularLocation>
</comment>
<organism evidence="11">
    <name type="scientific">Harpegnathos saltator</name>
    <name type="common">Jerdon's jumping ant</name>
    <dbReference type="NCBI Taxonomy" id="610380"/>
    <lineage>
        <taxon>Eukaryota</taxon>
        <taxon>Metazoa</taxon>
        <taxon>Ecdysozoa</taxon>
        <taxon>Arthropoda</taxon>
        <taxon>Hexapoda</taxon>
        <taxon>Insecta</taxon>
        <taxon>Pterygota</taxon>
        <taxon>Neoptera</taxon>
        <taxon>Endopterygota</taxon>
        <taxon>Hymenoptera</taxon>
        <taxon>Apocrita</taxon>
        <taxon>Aculeata</taxon>
        <taxon>Formicoidea</taxon>
        <taxon>Formicidae</taxon>
        <taxon>Ponerinae</taxon>
        <taxon>Ponerini</taxon>
        <taxon>Harpegnathos</taxon>
    </lineage>
</organism>
<feature type="transmembrane region" description="Helical" evidence="9">
    <location>
        <begin position="51"/>
        <end position="73"/>
    </location>
</feature>
<dbReference type="GO" id="GO:0005886">
    <property type="term" value="C:plasma membrane"/>
    <property type="evidence" value="ECO:0007669"/>
    <property type="project" value="UniProtKB-SubCell"/>
</dbReference>
<keyword evidence="8 9" id="KW-0807">Transducer</keyword>
<keyword evidence="6 9" id="KW-0472">Membrane</keyword>
<keyword evidence="7 9" id="KW-0675">Receptor</keyword>
<dbReference type="Pfam" id="PF02949">
    <property type="entry name" value="7tm_6"/>
    <property type="match status" value="1"/>
</dbReference>
<evidence type="ECO:0000256" key="2">
    <source>
        <dbReference type="ARBA" id="ARBA00022606"/>
    </source>
</evidence>
<feature type="transmembrane region" description="Helical" evidence="9">
    <location>
        <begin position="146"/>
        <end position="169"/>
    </location>
</feature>
<gene>
    <name evidence="10" type="ORF">EAI_00815</name>
</gene>
<feature type="transmembrane region" description="Helical" evidence="9">
    <location>
        <begin position="213"/>
        <end position="231"/>
    </location>
</feature>
<dbReference type="GO" id="GO:0004984">
    <property type="term" value="F:olfactory receptor activity"/>
    <property type="evidence" value="ECO:0007669"/>
    <property type="project" value="InterPro"/>
</dbReference>
<dbReference type="STRING" id="610380.E2BXG4"/>
<evidence type="ECO:0000256" key="8">
    <source>
        <dbReference type="ARBA" id="ARBA00023224"/>
    </source>
</evidence>
<protein>
    <recommendedName>
        <fullName evidence="9">Odorant receptor</fullName>
    </recommendedName>
</protein>
<name>E2BXG4_HARSA</name>
<dbReference type="OMA" id="QTFIYAW"/>
<dbReference type="OrthoDB" id="7548151at2759"/>
<dbReference type="InterPro" id="IPR004117">
    <property type="entry name" value="7tm6_olfct_rcpt"/>
</dbReference>
<comment type="caution">
    <text evidence="9">Lacks conserved residue(s) required for the propagation of feature annotation.</text>
</comment>
<evidence type="ECO:0000256" key="3">
    <source>
        <dbReference type="ARBA" id="ARBA00022692"/>
    </source>
</evidence>
<reference evidence="10 11" key="1">
    <citation type="journal article" date="2010" name="Science">
        <title>Genomic comparison of the ants Camponotus floridanus and Harpegnathos saltator.</title>
        <authorList>
            <person name="Bonasio R."/>
            <person name="Zhang G."/>
            <person name="Ye C."/>
            <person name="Mutti N.S."/>
            <person name="Fang X."/>
            <person name="Qin N."/>
            <person name="Donahue G."/>
            <person name="Yang P."/>
            <person name="Li Q."/>
            <person name="Li C."/>
            <person name="Zhang P."/>
            <person name="Huang Z."/>
            <person name="Berger S.L."/>
            <person name="Reinberg D."/>
            <person name="Wang J."/>
            <person name="Liebig J."/>
        </authorList>
    </citation>
    <scope>NUCLEOTIDE SEQUENCE [LARGE SCALE GENOMIC DNA]</scope>
    <source>
        <strain evidence="10 11">R22 G/1</strain>
    </source>
</reference>
<keyword evidence="5 9" id="KW-1133">Transmembrane helix</keyword>
<dbReference type="GO" id="GO:0005549">
    <property type="term" value="F:odorant binding"/>
    <property type="evidence" value="ECO:0007669"/>
    <property type="project" value="InterPro"/>
</dbReference>
<feature type="transmembrane region" description="Helical" evidence="9">
    <location>
        <begin position="85"/>
        <end position="105"/>
    </location>
</feature>
<evidence type="ECO:0000313" key="10">
    <source>
        <dbReference type="EMBL" id="EFN79612.1"/>
    </source>
</evidence>
<comment type="similarity">
    <text evidence="9">Belongs to the insect chemoreceptor superfamily. Heteromeric odorant receptor channel (TC 1.A.69) family.</text>
</comment>
<keyword evidence="11" id="KW-1185">Reference proteome</keyword>
<dbReference type="Proteomes" id="UP000008237">
    <property type="component" value="Unassembled WGS sequence"/>
</dbReference>
<dbReference type="AlphaFoldDB" id="E2BXG4"/>
<evidence type="ECO:0000256" key="7">
    <source>
        <dbReference type="ARBA" id="ARBA00023170"/>
    </source>
</evidence>
<keyword evidence="2 9" id="KW-0716">Sensory transduction</keyword>